<comment type="caution">
    <text evidence="1">The sequence shown here is derived from an EMBL/GenBank/DDBJ whole genome shotgun (WGS) entry which is preliminary data.</text>
</comment>
<evidence type="ECO:0000313" key="4">
    <source>
        <dbReference type="Proteomes" id="UP000308018"/>
    </source>
</evidence>
<evidence type="ECO:0000313" key="2">
    <source>
        <dbReference type="EMBL" id="TKG28488.1"/>
    </source>
</evidence>
<dbReference type="AlphaFoldDB" id="A0A2N7NH25"/>
<reference evidence="1" key="2">
    <citation type="submission" date="2016-07" db="EMBL/GenBank/DDBJ databases">
        <authorList>
            <person name="Wan K."/>
            <person name="Booth B."/>
            <person name="Spirohn K."/>
            <person name="Hao T."/>
            <person name="Hu Y."/>
            <person name="Calderwood M."/>
            <person name="Hill D."/>
            <person name="Mohr S."/>
            <person name="Vidal M."/>
            <person name="Celniker S."/>
            <person name="Perrimon N."/>
        </authorList>
    </citation>
    <scope>NUCLEOTIDE SEQUENCE</scope>
    <source>
        <strain evidence="1">10N.222.48.A2</strain>
    </source>
</reference>
<sequence>MQLESVLLDINAALEQAIHDESVTGIGLIGVLHKATIPFQKDYKQSLNSLRLISRKSKDESAINVLEQLDINEILMSMHEPFLNYRDSQSRINDYFKNNPNEERQLFEITEIKDDMKLNISMLFELNYILNKSVQDLEKFKQLAV</sequence>
<dbReference type="EMBL" id="SYVV01000040">
    <property type="protein sequence ID" value="TKG28488.1"/>
    <property type="molecule type" value="Genomic_DNA"/>
</dbReference>
<evidence type="ECO:0000313" key="1">
    <source>
        <dbReference type="EMBL" id="PMP13743.1"/>
    </source>
</evidence>
<dbReference type="RefSeq" id="WP_102257911.1">
    <property type="nucleotide sequence ID" value="NZ_MDBP01000042.1"/>
</dbReference>
<reference evidence="3" key="1">
    <citation type="submission" date="2016-07" db="EMBL/GenBank/DDBJ databases">
        <title>Nontailed viruses are major unrecognized killers of bacteria in the ocean.</title>
        <authorList>
            <person name="Kauffman K."/>
            <person name="Hussain F."/>
            <person name="Yang J."/>
            <person name="Arevalo P."/>
            <person name="Brown J."/>
            <person name="Cutler M."/>
            <person name="Kelly L."/>
            <person name="Polz M.F."/>
        </authorList>
    </citation>
    <scope>NUCLEOTIDE SEQUENCE [LARGE SCALE GENOMIC DNA]</scope>
    <source>
        <strain evidence="3">10N.222.48.A2</strain>
    </source>
</reference>
<protein>
    <submittedName>
        <fullName evidence="1">Uncharacterized protein</fullName>
    </submittedName>
</protein>
<evidence type="ECO:0000313" key="3">
    <source>
        <dbReference type="Proteomes" id="UP000235579"/>
    </source>
</evidence>
<reference evidence="2 4" key="4">
    <citation type="submission" date="2019-04" db="EMBL/GenBank/DDBJ databases">
        <title>A reverse ecology approach based on a biological definition of microbial populations.</title>
        <authorList>
            <person name="Arevalo P."/>
            <person name="Vaninsberghe D."/>
            <person name="Elsherbini J."/>
            <person name="Gore J."/>
            <person name="Polz M."/>
        </authorList>
    </citation>
    <scope>NUCLEOTIDE SEQUENCE [LARGE SCALE GENOMIC DNA]</scope>
    <source>
        <strain evidence="2 4">10N.222.45.A8</strain>
    </source>
</reference>
<name>A0A2N7NH25_9VIBR</name>
<dbReference type="Proteomes" id="UP000235579">
    <property type="component" value="Unassembled WGS sequence"/>
</dbReference>
<reference evidence="1" key="3">
    <citation type="journal article" date="2018" name="Nature">
        <title>A major lineage of non-tailed dsDNA viruses as unrecognized killers of marine bacteria.</title>
        <authorList>
            <person name="Kauffman K.M."/>
            <person name="Hussain F.A."/>
            <person name="Yang J."/>
            <person name="Arevalo P."/>
            <person name="Brown J.M."/>
            <person name="Chang W.K."/>
            <person name="VanInsberghe D."/>
            <person name="Elsherbini J."/>
            <person name="Sharma R.S."/>
            <person name="Cutler M.B."/>
            <person name="Kelly L."/>
            <person name="Polz M.F."/>
        </authorList>
    </citation>
    <scope>NUCLEOTIDE SEQUENCE</scope>
    <source>
        <strain evidence="1">10N.222.48.A2</strain>
    </source>
</reference>
<proteinExistence type="predicted"/>
<dbReference type="Proteomes" id="UP000308018">
    <property type="component" value="Unassembled WGS sequence"/>
</dbReference>
<gene>
    <name evidence="1" type="ORF">BCS92_15540</name>
    <name evidence="2" type="ORF">FC057_21865</name>
</gene>
<organism evidence="1 3">
    <name type="scientific">Vibrio tasmaniensis</name>
    <dbReference type="NCBI Taxonomy" id="212663"/>
    <lineage>
        <taxon>Bacteria</taxon>
        <taxon>Pseudomonadati</taxon>
        <taxon>Pseudomonadota</taxon>
        <taxon>Gammaproteobacteria</taxon>
        <taxon>Vibrionales</taxon>
        <taxon>Vibrionaceae</taxon>
        <taxon>Vibrio</taxon>
    </lineage>
</organism>
<dbReference type="EMBL" id="MDBP01000042">
    <property type="protein sequence ID" value="PMP13743.1"/>
    <property type="molecule type" value="Genomic_DNA"/>
</dbReference>
<accession>A0A2N7NH25</accession>